<evidence type="ECO:0000313" key="3">
    <source>
        <dbReference type="Proteomes" id="UP001431429"/>
    </source>
</evidence>
<keyword evidence="1" id="KW-0472">Membrane</keyword>
<feature type="transmembrane region" description="Helical" evidence="1">
    <location>
        <begin position="12"/>
        <end position="32"/>
    </location>
</feature>
<gene>
    <name evidence="2" type="ORF">NBG84_07380</name>
</gene>
<reference evidence="2" key="1">
    <citation type="submission" date="2022-06" db="EMBL/GenBank/DDBJ databases">
        <title>Genome public.</title>
        <authorList>
            <person name="Sun Q."/>
        </authorList>
    </citation>
    <scope>NUCLEOTIDE SEQUENCE</scope>
    <source>
        <strain evidence="2">CWNU-1</strain>
    </source>
</reference>
<keyword evidence="1" id="KW-1133">Transmembrane helix</keyword>
<keyword evidence="3" id="KW-1185">Reference proteome</keyword>
<dbReference type="EMBL" id="JAMQAW010000007">
    <property type="protein sequence ID" value="MCM2388136.1"/>
    <property type="molecule type" value="Genomic_DNA"/>
</dbReference>
<evidence type="ECO:0000313" key="2">
    <source>
        <dbReference type="EMBL" id="MCM2388136.1"/>
    </source>
</evidence>
<organism evidence="2 3">
    <name type="scientific">Streptomyces albipurpureus</name>
    <dbReference type="NCBI Taxonomy" id="2897419"/>
    <lineage>
        <taxon>Bacteria</taxon>
        <taxon>Bacillati</taxon>
        <taxon>Actinomycetota</taxon>
        <taxon>Actinomycetes</taxon>
        <taxon>Kitasatosporales</taxon>
        <taxon>Streptomycetaceae</taxon>
        <taxon>Streptomyces</taxon>
    </lineage>
</organism>
<dbReference type="Proteomes" id="UP001431429">
    <property type="component" value="Unassembled WGS sequence"/>
</dbReference>
<keyword evidence="1" id="KW-0812">Transmembrane</keyword>
<proteinExistence type="predicted"/>
<sequence length="55" mass="5787">MGLRDPHLVLSYAALATVIGLAAVAVIAVSRAEPRDLPRVLKALPRIPARESPSS</sequence>
<name>A0ABT0ULJ4_9ACTN</name>
<evidence type="ECO:0000256" key="1">
    <source>
        <dbReference type="SAM" id="Phobius"/>
    </source>
</evidence>
<accession>A0ABT0ULJ4</accession>
<protein>
    <submittedName>
        <fullName evidence="2">Uncharacterized protein</fullName>
    </submittedName>
</protein>
<comment type="caution">
    <text evidence="2">The sequence shown here is derived from an EMBL/GenBank/DDBJ whole genome shotgun (WGS) entry which is preliminary data.</text>
</comment>
<dbReference type="RefSeq" id="WP_250918491.1">
    <property type="nucleotide sequence ID" value="NZ_JAMQAW010000007.1"/>
</dbReference>